<proteinExistence type="predicted"/>
<dbReference type="AlphaFoldDB" id="G9ZEV7"/>
<dbReference type="Pfam" id="PF20064">
    <property type="entry name" value="DUF6463"/>
    <property type="match status" value="1"/>
</dbReference>
<keyword evidence="1" id="KW-0472">Membrane</keyword>
<gene>
    <name evidence="2" type="ORF">HMPREF9080_01298</name>
</gene>
<keyword evidence="1" id="KW-1133">Transmembrane helix</keyword>
<accession>G9ZEV7</accession>
<organism evidence="2 3">
    <name type="scientific">Cardiobacterium valvarum F0432</name>
    <dbReference type="NCBI Taxonomy" id="797473"/>
    <lineage>
        <taxon>Bacteria</taxon>
        <taxon>Pseudomonadati</taxon>
        <taxon>Pseudomonadota</taxon>
        <taxon>Gammaproteobacteria</taxon>
        <taxon>Cardiobacteriales</taxon>
        <taxon>Cardiobacteriaceae</taxon>
        <taxon>Cardiobacterium</taxon>
    </lineage>
</organism>
<keyword evidence="1" id="KW-0812">Transmembrane</keyword>
<dbReference type="Proteomes" id="UP000004750">
    <property type="component" value="Unassembled WGS sequence"/>
</dbReference>
<sequence>MLKWLSLALVATGILHNTLAFILMGNTLRRLWRSGLMAAVRADDVAAFALLWFIVAGFALMLIGAAFWQLADAGRLGWPLILGLWALAAGICLLFPQPGPFLLLALACAFVLAKAGGAG</sequence>
<dbReference type="HOGENOM" id="CLU_2057131_0_0_6"/>
<protein>
    <submittedName>
        <fullName evidence="2">Uncharacterized protein</fullName>
    </submittedName>
</protein>
<dbReference type="InterPro" id="IPR045590">
    <property type="entry name" value="DUF6463"/>
</dbReference>
<evidence type="ECO:0000313" key="3">
    <source>
        <dbReference type="Proteomes" id="UP000004750"/>
    </source>
</evidence>
<reference evidence="2 3" key="1">
    <citation type="submission" date="2011-08" db="EMBL/GenBank/DDBJ databases">
        <authorList>
            <person name="Weinstock G."/>
            <person name="Sodergren E."/>
            <person name="Clifton S."/>
            <person name="Fulton L."/>
            <person name="Fulton B."/>
            <person name="Courtney L."/>
            <person name="Fronick C."/>
            <person name="Harrison M."/>
            <person name="Strong C."/>
            <person name="Farmer C."/>
            <person name="Delahaunty K."/>
            <person name="Markovic C."/>
            <person name="Hall O."/>
            <person name="Minx P."/>
            <person name="Tomlinson C."/>
            <person name="Mitreva M."/>
            <person name="Hou S."/>
            <person name="Chen J."/>
            <person name="Wollam A."/>
            <person name="Pepin K.H."/>
            <person name="Johnson M."/>
            <person name="Bhonagiri V."/>
            <person name="Zhang X."/>
            <person name="Suruliraj S."/>
            <person name="Warren W."/>
            <person name="Chinwalla A."/>
            <person name="Mardis E.R."/>
            <person name="Wilson R.K."/>
        </authorList>
    </citation>
    <scope>NUCLEOTIDE SEQUENCE [LARGE SCALE GENOMIC DNA]</scope>
    <source>
        <strain evidence="2 3">F0432</strain>
    </source>
</reference>
<dbReference type="RefSeq" id="WP_006985311.1">
    <property type="nucleotide sequence ID" value="NZ_JH417921.1"/>
</dbReference>
<feature type="transmembrane region" description="Helical" evidence="1">
    <location>
        <begin position="6"/>
        <end position="24"/>
    </location>
</feature>
<evidence type="ECO:0000256" key="1">
    <source>
        <dbReference type="SAM" id="Phobius"/>
    </source>
</evidence>
<dbReference type="STRING" id="797473.HMPREF9080_01298"/>
<comment type="caution">
    <text evidence="2">The sequence shown here is derived from an EMBL/GenBank/DDBJ whole genome shotgun (WGS) entry which is preliminary data.</text>
</comment>
<dbReference type="EMBL" id="AGCM01000073">
    <property type="protein sequence ID" value="EHM54278.1"/>
    <property type="molecule type" value="Genomic_DNA"/>
</dbReference>
<feature type="transmembrane region" description="Helical" evidence="1">
    <location>
        <begin position="45"/>
        <end position="70"/>
    </location>
</feature>
<name>G9ZEV7_9GAMM</name>
<evidence type="ECO:0000313" key="2">
    <source>
        <dbReference type="EMBL" id="EHM54278.1"/>
    </source>
</evidence>